<dbReference type="InterPro" id="IPR002048">
    <property type="entry name" value="EF_hand_dom"/>
</dbReference>
<reference evidence="3 4" key="1">
    <citation type="submission" date="2017-08" db="EMBL/GenBank/DDBJ databases">
        <title>Infants hospitalized years apart are colonized by the same room-sourced microbial strains.</title>
        <authorList>
            <person name="Brooks B."/>
            <person name="Olm M.R."/>
            <person name="Firek B.A."/>
            <person name="Baker R."/>
            <person name="Thomas B.C."/>
            <person name="Morowitz M.J."/>
            <person name="Banfield J.F."/>
        </authorList>
    </citation>
    <scope>NUCLEOTIDE SEQUENCE [LARGE SCALE GENOMIC DNA]</scope>
    <source>
        <strain evidence="3">S2_006_000_R2_64</strain>
    </source>
</reference>
<comment type="caution">
    <text evidence="3">The sequence shown here is derived from an EMBL/GenBank/DDBJ whole genome shotgun (WGS) entry which is preliminary data.</text>
</comment>
<protein>
    <recommendedName>
        <fullName evidence="2">EF-hand domain-containing protein</fullName>
    </recommendedName>
</protein>
<dbReference type="EMBL" id="QFOT01000047">
    <property type="protein sequence ID" value="PZP55859.1"/>
    <property type="molecule type" value="Genomic_DNA"/>
</dbReference>
<name>A0A2W5HQ48_9BACT</name>
<evidence type="ECO:0000313" key="3">
    <source>
        <dbReference type="EMBL" id="PZP55859.1"/>
    </source>
</evidence>
<dbReference type="PROSITE" id="PS50222">
    <property type="entry name" value="EF_HAND_2"/>
    <property type="match status" value="3"/>
</dbReference>
<sequence length="167" mass="18543">MKKYILPLAIAGIALASAANAETTVTKTTDPVTGTTTTTTFTRQTDTDPRVKTVRTEQQFVTYAYSRWDQNGDGYITPDEWDTNVTTWYGPGVTTYKDYASWDRNHNGKLDAQEFGRVMNETDLYKTWNVETVTTPASATVDSTFATYDLNGDGSITPSEWAQAHGK</sequence>
<feature type="domain" description="EF-hand" evidence="2">
    <location>
        <begin position="136"/>
        <end position="167"/>
    </location>
</feature>
<feature type="domain" description="EF-hand" evidence="2">
    <location>
        <begin position="103"/>
        <end position="125"/>
    </location>
</feature>
<dbReference type="InterPro" id="IPR011992">
    <property type="entry name" value="EF-hand-dom_pair"/>
</dbReference>
<gene>
    <name evidence="3" type="ORF">DI586_05510</name>
</gene>
<evidence type="ECO:0000256" key="1">
    <source>
        <dbReference type="SAM" id="SignalP"/>
    </source>
</evidence>
<feature type="chain" id="PRO_5016076396" description="EF-hand domain-containing protein" evidence="1">
    <location>
        <begin position="22"/>
        <end position="167"/>
    </location>
</feature>
<feature type="domain" description="EF-hand" evidence="2">
    <location>
        <begin position="56"/>
        <end position="91"/>
    </location>
</feature>
<dbReference type="GO" id="GO:0005509">
    <property type="term" value="F:calcium ion binding"/>
    <property type="evidence" value="ECO:0007669"/>
    <property type="project" value="InterPro"/>
</dbReference>
<evidence type="ECO:0000313" key="4">
    <source>
        <dbReference type="Proteomes" id="UP000249739"/>
    </source>
</evidence>
<feature type="signal peptide" evidence="1">
    <location>
        <begin position="1"/>
        <end position="21"/>
    </location>
</feature>
<dbReference type="CDD" id="cd00051">
    <property type="entry name" value="EFh"/>
    <property type="match status" value="1"/>
</dbReference>
<proteinExistence type="predicted"/>
<dbReference type="Pfam" id="PF13202">
    <property type="entry name" value="EF-hand_5"/>
    <property type="match status" value="3"/>
</dbReference>
<organism evidence="3 4">
    <name type="scientific">Micavibrio aeruginosavorus</name>
    <dbReference type="NCBI Taxonomy" id="349221"/>
    <lineage>
        <taxon>Bacteria</taxon>
        <taxon>Pseudomonadati</taxon>
        <taxon>Bdellovibrionota</taxon>
        <taxon>Bdellovibrionia</taxon>
        <taxon>Bdellovibrionales</taxon>
        <taxon>Pseudobdellovibrionaceae</taxon>
        <taxon>Micavibrio</taxon>
    </lineage>
</organism>
<dbReference type="AlphaFoldDB" id="A0A2W5HQ48"/>
<dbReference type="Gene3D" id="1.10.238.10">
    <property type="entry name" value="EF-hand"/>
    <property type="match status" value="1"/>
</dbReference>
<accession>A0A2W5HQ48</accession>
<dbReference type="SUPFAM" id="SSF47473">
    <property type="entry name" value="EF-hand"/>
    <property type="match status" value="1"/>
</dbReference>
<dbReference type="Proteomes" id="UP000249739">
    <property type="component" value="Unassembled WGS sequence"/>
</dbReference>
<keyword evidence="1" id="KW-0732">Signal</keyword>
<dbReference type="InterPro" id="IPR018247">
    <property type="entry name" value="EF_Hand_1_Ca_BS"/>
</dbReference>
<dbReference type="PROSITE" id="PS00018">
    <property type="entry name" value="EF_HAND_1"/>
    <property type="match status" value="3"/>
</dbReference>
<evidence type="ECO:0000259" key="2">
    <source>
        <dbReference type="PROSITE" id="PS50222"/>
    </source>
</evidence>